<proteinExistence type="predicted"/>
<protein>
    <submittedName>
        <fullName evidence="1">Uncharacterized protein</fullName>
    </submittedName>
</protein>
<comment type="caution">
    <text evidence="1">The sequence shown here is derived from an EMBL/GenBank/DDBJ whole genome shotgun (WGS) entry which is preliminary data.</text>
</comment>
<name>A0AAE3RCF9_9BACT</name>
<dbReference type="RefSeq" id="WP_314517065.1">
    <property type="nucleotide sequence ID" value="NZ_JASJOU010000015.1"/>
</dbReference>
<dbReference type="EMBL" id="JASJOU010000015">
    <property type="protein sequence ID" value="MDJ1505207.1"/>
    <property type="molecule type" value="Genomic_DNA"/>
</dbReference>
<dbReference type="AlphaFoldDB" id="A0AAE3RCF9"/>
<accession>A0AAE3RCF9</accession>
<keyword evidence="2" id="KW-1185">Reference proteome</keyword>
<evidence type="ECO:0000313" key="1">
    <source>
        <dbReference type="EMBL" id="MDJ1505207.1"/>
    </source>
</evidence>
<gene>
    <name evidence="1" type="ORF">QNI22_31415</name>
</gene>
<organism evidence="1 2">
    <name type="scientific">Xanthocytophaga agilis</name>
    <dbReference type="NCBI Taxonomy" id="3048010"/>
    <lineage>
        <taxon>Bacteria</taxon>
        <taxon>Pseudomonadati</taxon>
        <taxon>Bacteroidota</taxon>
        <taxon>Cytophagia</taxon>
        <taxon>Cytophagales</taxon>
        <taxon>Rhodocytophagaceae</taxon>
        <taxon>Xanthocytophaga</taxon>
    </lineage>
</organism>
<evidence type="ECO:0000313" key="2">
    <source>
        <dbReference type="Proteomes" id="UP001232063"/>
    </source>
</evidence>
<reference evidence="1" key="1">
    <citation type="submission" date="2023-05" db="EMBL/GenBank/DDBJ databases">
        <authorList>
            <person name="Zhang X."/>
        </authorList>
    </citation>
    <scope>NUCLEOTIDE SEQUENCE</scope>
    <source>
        <strain evidence="1">BD1B2-1</strain>
    </source>
</reference>
<dbReference type="Proteomes" id="UP001232063">
    <property type="component" value="Unassembled WGS sequence"/>
</dbReference>
<sequence>MKLNISKVEAWLSYIITLFAIVREKSETQRLVFIREDNHHFLVRLEKDPEDIVNLEVEYDDIRNKILDWMEDRYNLRPVELNEDESRRFILLSDAAYYFVTEREQEASPAEKNFIACHLDIKRVWNTYNR</sequence>